<dbReference type="GO" id="GO:0016114">
    <property type="term" value="P:terpenoid biosynthetic process"/>
    <property type="evidence" value="ECO:0007669"/>
    <property type="project" value="InterPro"/>
</dbReference>
<protein>
    <submittedName>
        <fullName evidence="6">Protein containing Transketolase</fullName>
        <ecNumber evidence="6">1.2.4.4</ecNumber>
    </submittedName>
</protein>
<feature type="domain" description="Transketolase C-terminal" evidence="5">
    <location>
        <begin position="2"/>
        <end position="89"/>
    </location>
</feature>
<dbReference type="InterPro" id="IPR009014">
    <property type="entry name" value="Transketo_C/PFOR_II"/>
</dbReference>
<reference evidence="6" key="1">
    <citation type="journal article" date="2013" name="Environ. Microbiol.">
        <title>Microbiota from the distal guts of lean and obese adolescents exhibit partial functional redundancy besides clear differences in community structure.</title>
        <authorList>
            <person name="Ferrer M."/>
            <person name="Ruiz A."/>
            <person name="Lanza F."/>
            <person name="Haange S.B."/>
            <person name="Oberbach A."/>
            <person name="Till H."/>
            <person name="Bargiela R."/>
            <person name="Campoy C."/>
            <person name="Segura M.T."/>
            <person name="Richter M."/>
            <person name="von Bergen M."/>
            <person name="Seifert J."/>
            <person name="Suarez A."/>
        </authorList>
    </citation>
    <scope>NUCLEOTIDE SEQUENCE</scope>
</reference>
<dbReference type="InterPro" id="IPR033248">
    <property type="entry name" value="Transketolase_C"/>
</dbReference>
<sequence>QGVQAAHYDLRFVKPLDETLLDEVGRRFRHVVTVEDGALRGGVGEAVAAFFNERGYDVRVESLGIGDQWVEHGTPAQLHALCGYDEESILRALLEAGRSSCACGA</sequence>
<comment type="cofactor">
    <cofactor evidence="1">
        <name>Mg(2+)</name>
        <dbReference type="ChEBI" id="CHEBI:18420"/>
    </cofactor>
</comment>
<dbReference type="AlphaFoldDB" id="K1TC08"/>
<evidence type="ECO:0000256" key="3">
    <source>
        <dbReference type="ARBA" id="ARBA00022679"/>
    </source>
</evidence>
<evidence type="ECO:0000256" key="1">
    <source>
        <dbReference type="ARBA" id="ARBA00001946"/>
    </source>
</evidence>
<dbReference type="GO" id="GO:0008661">
    <property type="term" value="F:1-deoxy-D-xylulose-5-phosphate synthase activity"/>
    <property type="evidence" value="ECO:0007669"/>
    <property type="project" value="InterPro"/>
</dbReference>
<keyword evidence="3" id="KW-0808">Transferase</keyword>
<dbReference type="InterPro" id="IPR005477">
    <property type="entry name" value="Dxylulose-5-P_synthase"/>
</dbReference>
<evidence type="ECO:0000256" key="2">
    <source>
        <dbReference type="ARBA" id="ARBA00011738"/>
    </source>
</evidence>
<name>K1TC08_9ZZZZ</name>
<dbReference type="GO" id="GO:0003863">
    <property type="term" value="F:branched-chain 2-oxo acid dehydrogenase activity"/>
    <property type="evidence" value="ECO:0007669"/>
    <property type="project" value="UniProtKB-EC"/>
</dbReference>
<accession>K1TC08</accession>
<gene>
    <name evidence="6" type="ORF">LEA_14667</name>
</gene>
<dbReference type="GO" id="GO:0005829">
    <property type="term" value="C:cytosol"/>
    <property type="evidence" value="ECO:0007669"/>
    <property type="project" value="TreeGrafter"/>
</dbReference>
<dbReference type="EC" id="1.2.4.4" evidence="6"/>
<comment type="caution">
    <text evidence="6">The sequence shown here is derived from an EMBL/GenBank/DDBJ whole genome shotgun (WGS) entry which is preliminary data.</text>
</comment>
<organism evidence="6">
    <name type="scientific">human gut metagenome</name>
    <dbReference type="NCBI Taxonomy" id="408170"/>
    <lineage>
        <taxon>unclassified sequences</taxon>
        <taxon>metagenomes</taxon>
        <taxon>organismal metagenomes</taxon>
    </lineage>
</organism>
<dbReference type="Pfam" id="PF02780">
    <property type="entry name" value="Transketolase_C"/>
    <property type="match status" value="1"/>
</dbReference>
<comment type="subunit">
    <text evidence="2">Homodimer.</text>
</comment>
<dbReference type="PANTHER" id="PTHR43322:SF5">
    <property type="entry name" value="1-DEOXY-D-XYLULOSE-5-PHOSPHATE SYNTHASE, CHLOROPLASTIC"/>
    <property type="match status" value="1"/>
</dbReference>
<keyword evidence="6" id="KW-0560">Oxidoreductase</keyword>
<dbReference type="GO" id="GO:0019288">
    <property type="term" value="P:isopentenyl diphosphate biosynthetic process, methylerythritol 4-phosphate pathway"/>
    <property type="evidence" value="ECO:0007669"/>
    <property type="project" value="TreeGrafter"/>
</dbReference>
<proteinExistence type="predicted"/>
<dbReference type="PANTHER" id="PTHR43322">
    <property type="entry name" value="1-D-DEOXYXYLULOSE 5-PHOSPHATE SYNTHASE-RELATED"/>
    <property type="match status" value="1"/>
</dbReference>
<evidence type="ECO:0000259" key="5">
    <source>
        <dbReference type="Pfam" id="PF02780"/>
    </source>
</evidence>
<dbReference type="SUPFAM" id="SSF52922">
    <property type="entry name" value="TK C-terminal domain-like"/>
    <property type="match status" value="1"/>
</dbReference>
<evidence type="ECO:0000313" key="6">
    <source>
        <dbReference type="EMBL" id="EKC56776.1"/>
    </source>
</evidence>
<feature type="non-terminal residue" evidence="6">
    <location>
        <position position="1"/>
    </location>
</feature>
<evidence type="ECO:0000256" key="4">
    <source>
        <dbReference type="ARBA" id="ARBA00023052"/>
    </source>
</evidence>
<dbReference type="EMBL" id="AJWY01009993">
    <property type="protein sequence ID" value="EKC56776.1"/>
    <property type="molecule type" value="Genomic_DNA"/>
</dbReference>
<keyword evidence="4" id="KW-0786">Thiamine pyrophosphate</keyword>
<dbReference type="Gene3D" id="3.40.50.920">
    <property type="match status" value="1"/>
</dbReference>